<dbReference type="STRING" id="60175.A0A1V6XYH7"/>
<reference evidence="3" key="1">
    <citation type="journal article" date="2017" name="Nat. Microbiol.">
        <title>Global analysis of biosynthetic gene clusters reveals vast potential of secondary metabolite production in Penicillium species.</title>
        <authorList>
            <person name="Nielsen J.C."/>
            <person name="Grijseels S."/>
            <person name="Prigent S."/>
            <person name="Ji B."/>
            <person name="Dainat J."/>
            <person name="Nielsen K.F."/>
            <person name="Frisvad J.C."/>
            <person name="Workman M."/>
            <person name="Nielsen J."/>
        </authorList>
    </citation>
    <scope>NUCLEOTIDE SEQUENCE [LARGE SCALE GENOMIC DNA]</scope>
    <source>
        <strain evidence="3">IBT 13039</strain>
    </source>
</reference>
<accession>A0A1V6XYH7</accession>
<proteinExistence type="predicted"/>
<protein>
    <submittedName>
        <fullName evidence="2">Uncharacterized protein</fullName>
    </submittedName>
</protein>
<dbReference type="Proteomes" id="UP000191691">
    <property type="component" value="Unassembled WGS sequence"/>
</dbReference>
<evidence type="ECO:0000256" key="1">
    <source>
        <dbReference type="SAM" id="MobiDB-lite"/>
    </source>
</evidence>
<dbReference type="AlphaFoldDB" id="A0A1V6XYH7"/>
<keyword evidence="3" id="KW-1185">Reference proteome</keyword>
<organism evidence="2 3">
    <name type="scientific">Penicillium nalgiovense</name>
    <dbReference type="NCBI Taxonomy" id="60175"/>
    <lineage>
        <taxon>Eukaryota</taxon>
        <taxon>Fungi</taxon>
        <taxon>Dikarya</taxon>
        <taxon>Ascomycota</taxon>
        <taxon>Pezizomycotina</taxon>
        <taxon>Eurotiomycetes</taxon>
        <taxon>Eurotiomycetidae</taxon>
        <taxon>Eurotiales</taxon>
        <taxon>Aspergillaceae</taxon>
        <taxon>Penicillium</taxon>
    </lineage>
</organism>
<evidence type="ECO:0000313" key="2">
    <source>
        <dbReference type="EMBL" id="OQE80131.1"/>
    </source>
</evidence>
<sequence length="125" mass="14319">MSLKMCNEAQKARSPESVDPNTWLTKRARPLEQVQTQHSANSQFRTEWTLRKCFCILAGGLALQTQDGWIYVLRASDMKPFIEASIAEDIDFHDCDVEDHAKADSLRKTFTVVQTIWFVVDTIAR</sequence>
<gene>
    <name evidence="2" type="ORF">PENNAL_c0048G08715</name>
</gene>
<feature type="region of interest" description="Disordered" evidence="1">
    <location>
        <begin position="1"/>
        <end position="21"/>
    </location>
</feature>
<dbReference type="EMBL" id="MOOB01000048">
    <property type="protein sequence ID" value="OQE80131.1"/>
    <property type="molecule type" value="Genomic_DNA"/>
</dbReference>
<comment type="caution">
    <text evidence="2">The sequence shown here is derived from an EMBL/GenBank/DDBJ whole genome shotgun (WGS) entry which is preliminary data.</text>
</comment>
<name>A0A1V6XYH7_PENNA</name>
<evidence type="ECO:0000313" key="3">
    <source>
        <dbReference type="Proteomes" id="UP000191691"/>
    </source>
</evidence>